<protein>
    <submittedName>
        <fullName evidence="3">Uncharacterized protein</fullName>
    </submittedName>
</protein>
<dbReference type="SUPFAM" id="SSF53067">
    <property type="entry name" value="Actin-like ATPase domain"/>
    <property type="match status" value="7"/>
</dbReference>
<reference evidence="3 4" key="1">
    <citation type="submission" date="2024-04" db="EMBL/GenBank/DDBJ databases">
        <title>genome sequences of Mucor flavus KT1a and Helicostylum pulchrum KT1b strains isolated from the surface of a dry-aged beef.</title>
        <authorList>
            <person name="Toyotome T."/>
            <person name="Hosono M."/>
            <person name="Torimaru M."/>
            <person name="Fukuda K."/>
            <person name="Mikami N."/>
        </authorList>
    </citation>
    <scope>NUCLEOTIDE SEQUENCE [LARGE SCALE GENOMIC DNA]</scope>
    <source>
        <strain evidence="3 4">KT1a</strain>
    </source>
</reference>
<proteinExistence type="predicted"/>
<dbReference type="Proteomes" id="UP001473302">
    <property type="component" value="Unassembled WGS sequence"/>
</dbReference>
<dbReference type="Gene3D" id="3.90.640.10">
    <property type="entry name" value="Actin, Chain A, domain 4"/>
    <property type="match status" value="3"/>
</dbReference>
<organism evidence="3 4">
    <name type="scientific">Mucor flavus</name>
    <dbReference type="NCBI Taxonomy" id="439312"/>
    <lineage>
        <taxon>Eukaryota</taxon>
        <taxon>Fungi</taxon>
        <taxon>Fungi incertae sedis</taxon>
        <taxon>Mucoromycota</taxon>
        <taxon>Mucoromycotina</taxon>
        <taxon>Mucoromycetes</taxon>
        <taxon>Mucorales</taxon>
        <taxon>Mucorineae</taxon>
        <taxon>Mucoraceae</taxon>
        <taxon>Mucor</taxon>
    </lineage>
</organism>
<dbReference type="Gene3D" id="3.30.420.40">
    <property type="match status" value="7"/>
</dbReference>
<gene>
    <name evidence="3" type="ORF">MFLAVUS_004493</name>
</gene>
<accession>A0ABP9YW26</accession>
<evidence type="ECO:0000256" key="2">
    <source>
        <dbReference type="ARBA" id="ARBA00022840"/>
    </source>
</evidence>
<dbReference type="CDD" id="cd10170">
    <property type="entry name" value="ASKHA_NBD_HSP70"/>
    <property type="match status" value="2"/>
</dbReference>
<keyword evidence="4" id="KW-1185">Reference proteome</keyword>
<dbReference type="PANTHER" id="PTHR14187">
    <property type="entry name" value="ALPHA KINASE/ELONGATION FACTOR 2 KINASE"/>
    <property type="match status" value="1"/>
</dbReference>
<dbReference type="InterPro" id="IPR043129">
    <property type="entry name" value="ATPase_NBD"/>
</dbReference>
<evidence type="ECO:0000256" key="1">
    <source>
        <dbReference type="ARBA" id="ARBA00022741"/>
    </source>
</evidence>
<comment type="caution">
    <text evidence="3">The sequence shown here is derived from an EMBL/GenBank/DDBJ whole genome shotgun (WGS) entry which is preliminary data.</text>
</comment>
<dbReference type="PANTHER" id="PTHR14187:SF5">
    <property type="entry name" value="HEAT SHOCK 70 KDA PROTEIN 12A"/>
    <property type="match status" value="1"/>
</dbReference>
<dbReference type="EMBL" id="BAABUK010000009">
    <property type="protein sequence ID" value="GAA5811064.1"/>
    <property type="molecule type" value="Genomic_DNA"/>
</dbReference>
<name>A0ABP9YW26_9FUNG</name>
<keyword evidence="2" id="KW-0067">ATP-binding</keyword>
<dbReference type="Pfam" id="PF00012">
    <property type="entry name" value="HSP70"/>
    <property type="match status" value="3"/>
</dbReference>
<dbReference type="InterPro" id="IPR013126">
    <property type="entry name" value="Hsp_70_fam"/>
</dbReference>
<sequence>MFKDEYDYVVGIDFGTTYSCCCFALVEDDSQSIEIVRNWPRQSALITTVPTTITYSKRNKQPIGIGNVPETPLSVLYKELPHSLTENFASGKDPKDCVADFLKIFNDHILKKIKQSANNPNLKPRIRYCFTLQHPSEPDYKRNFFASIVRAGLYNENDRDDKLVFLDSYTAMAKYFLKTREGLNLRDRFIVCDADDYYLTIKTIEVISNGRNKDVKELKRNLADYDLGGNQLDVYFREYISTIAREHDDYKDMEKASFETVVESMVQNFIKNIKYKDFGKKQEIYIAKPASPFKKSKDPYLTLNTEDLKKNVYDKVIDEICKHVLKVCHEQEPKAFFLFGKFSNSDYLYEKLKTVVDEIIVIPEKDVSAAQGSVFHGLNEPLSIQRMTPIHEGINQLVEKEDPSYYDFNYSNYTHVIGIDFGTSFSKWYYQSTAPSTPVKFDKPLMQIPSFSLYDQRLHEQKLWGKEAYENYYSPENSGKLLARFKLLLNEITNEDFDELIAVKYIASYLKALHARILETMKTLIGVGPSKFRYCLTVPTIWSDRTKKYMRDAAVMAEIILDTDHPCRLMLVNEPEAAAMFYTKSPDFVKQFQDKAQMRALVCDAGGGTVDMATYDLFKIAEGYSIDEVTPGSGGICGASFLDDRFRKLVSRKCYDMDYRVSDYALEQMVNQFAISIKDRFMASDVKNIEIDIPDEKAMLKGLKLEVTPNELSAQVFEPVTDDVLKLIKDQFKVSAQRKKEANVLDVIILTGGLGQSRYLQKKVRDEYPDIPVYSPEQYDQSVVRGAVALALNPNVITQRIIRKSYGIEVMLPFNSVKDPAMNKFKTMKDKEYTKFKYDNFACMHSSIRTYQYLEKTYYVEYPNNTYAAIYTSDHQKDHELINVRDQRAEEVFKFNIEMPKDTKITDGTMVPLTIRMYLGQTEIKIDTIFGDETTRQSFSFQASNAKLREETELLHHKIMTPTSALKRTEKSKPDLFPSERLDVRERLEFTFEFIEAVKPENEDAPGSPKEGWMAHVDQCDIIVGIDFGTTFSGCSYARRVDERNNLPTIKPIQKNWPKQEHINFEKAPTNIIYDKRNRSTTKKWGQVAKIADLNPNDVLLGYFKLFLSPTNVKKQYGMKNDEIRQITEEFAMDGTIVVEVIGNYLSLFKDHVEKHIKRAENNNRLTFFYVLTIPAMWDARAKELMVQAAIHGGFVKNNQRQNLLMITEPEAAALSCEMYYKDYNKGGAVNFIVCDAGGGTVDLVTFCLEKGTDGVDVIYQIGDGEGDTCGSTYLDDKFKEYLLNFYKFIGIDMPNYSADLNLPMETFINKLKPEFEPSDGNDSYVTVTLGKPIPGCYNTNGRVVKGKLLKISRKDMKDKIFDPIIGRVETLIENQISKMTEGKIDVIVLVGGFSRNTYLRQRLTRTFRSIRIVIPNNAVTAISEGAVSGKGAANENTKKPCSQVPTSILYKDGKIDHEDSMIWGLEISEPTVSEGDVYIKHIKEYICGTDGTLEKLEQAGLTIEKVVTDYLKKLHGAAIEKISAQEITSHTPFKVEDCRYCIACPFPQRDLMTICFIEAGIITEEEAEEDRLMFVTESEAAAYNCLGWDRKLSKTVGGKHYLVCDIGHTTFGISKLNVSATESLSTVSLLSEYAGQGSMCLENSLRNYLVENAHDLKMNKSTIEAAVLEFVESVKFHFSLPNEDIYRDDIESLEIKDHATTSPFKTTDVGGVNPIQISLLQLSQVVFLPFINRVINSILEVDQEECERVFLTGKFGSDYNFIDALASASGGLFQKRHIVIDHMSLDAVSRGAVAFALRTNESQIPFSSEDSVVTESGKKPETVKKCDFIVGIDFGTTHSGCSYAGFGEKNMSIRPLTSCYLDNKEPKQELKKYAKAPTLLVYNTKSQKTTSKWGQRAKEHQLRYSERLLENFKLFLSPESVKKYYGEVNENIIRIRESFTTEDVEAIDLIAEYLKLFKIYIDAQIRDKEAAKLFGIFSERLVYSYVITVPAMWDRAAKDTMVLAAIKAGLIEKGQHDKLLIITEPEAAALACETYYEDYKKDGAFNFVVCDAGGGTVDLVTFCLKKNEEGSEVIYQIGSGEGDTCGSVYLERGFRKYMKAFYADIGYDLGDDIDFSKTASSFMKIKHDFNPSDTNDRYYSVVLPAPTYNARPSSGRTEIRGNLLRIHCKELEEKVFRPVVCKIEALIDRQIKEMQGEKVHVILLVGGFSQCKYLQKTLINKYRLLVNKVVIPKNAVTAISEGAVSYAQRPRMISNKVVGLSYALEVHAPFIKEPGQSLSERETFIANDGGEYFKSRLEYFVKKNEEADEGKTLVYEKQVFIEYPKNAVIAIFSCDYSEVNEQEWKSVNKNHTKVLEVRFNMPHLPEAEVNDIIPFKVALQLNQIGGINVIIECLANGNSGHVLDTEISGQETFQYVRKSDPVYVKTKLRSGRYILPNLS</sequence>
<keyword evidence="1" id="KW-0547">Nucleotide-binding</keyword>
<evidence type="ECO:0000313" key="4">
    <source>
        <dbReference type="Proteomes" id="UP001473302"/>
    </source>
</evidence>
<evidence type="ECO:0000313" key="3">
    <source>
        <dbReference type="EMBL" id="GAA5811064.1"/>
    </source>
</evidence>